<reference evidence="2 3" key="1">
    <citation type="submission" date="2018-03" db="EMBL/GenBank/DDBJ databases">
        <title>Draft Genome Sequences of the Obligatory Marine Myxobacteria Enhygromyxa salina SWB005.</title>
        <authorList>
            <person name="Poehlein A."/>
            <person name="Moghaddam J.A."/>
            <person name="Harms H."/>
            <person name="Alanjari M."/>
            <person name="Koenig G.M."/>
            <person name="Daniel R."/>
            <person name="Schaeberle T.F."/>
        </authorList>
    </citation>
    <scope>NUCLEOTIDE SEQUENCE [LARGE SCALE GENOMIC DNA]</scope>
    <source>
        <strain evidence="2 3">SWB005</strain>
    </source>
</reference>
<feature type="transmembrane region" description="Helical" evidence="1">
    <location>
        <begin position="20"/>
        <end position="40"/>
    </location>
</feature>
<keyword evidence="1" id="KW-0812">Transmembrane</keyword>
<feature type="transmembrane region" description="Helical" evidence="1">
    <location>
        <begin position="735"/>
        <end position="751"/>
    </location>
</feature>
<dbReference type="RefSeq" id="WP_181198020.1">
    <property type="nucleotide sequence ID" value="NZ_PVNK01000188.1"/>
</dbReference>
<evidence type="ECO:0000313" key="3">
    <source>
        <dbReference type="Proteomes" id="UP000237968"/>
    </source>
</evidence>
<evidence type="ECO:0000313" key="2">
    <source>
        <dbReference type="EMBL" id="PRP93284.1"/>
    </source>
</evidence>
<dbReference type="AlphaFoldDB" id="A0A2S9XK82"/>
<feature type="transmembrane region" description="Helical" evidence="1">
    <location>
        <begin position="46"/>
        <end position="67"/>
    </location>
</feature>
<proteinExistence type="predicted"/>
<feature type="transmembrane region" description="Helical" evidence="1">
    <location>
        <begin position="79"/>
        <end position="98"/>
    </location>
</feature>
<feature type="transmembrane region" description="Helical" evidence="1">
    <location>
        <begin position="245"/>
        <end position="266"/>
    </location>
</feature>
<sequence>MLFAVFVLRPTDEDRGPTRIPARAWTWLALGVAVLVLVFGGQLGRWIGFALVLALGPSLAAPLVRLPMIADRREQIGRWLPLLLVLGLAAALLGDLALGRPPASRDHGIHYFQTKILVDELIPHGQLIGFSDRLNTGYPFGDSYPVLGYLITGAANLLSFGLISLRTSYAWGLLAIWALALAAVWWLASTIARELRGEPIEDATPPALAELLDPRWAGALAAIAWLIDPGASREGGWNYLMFHGVWPQLLSSALWIASLPATWVALRRPSPRSLGFAALLLGASVLAHPFGMLTAATSAVGWPLVLWATGAMRKLPAGQIRWGLVIHALAGLVCLGWVVTFLASAGSMARSPVPWKPLGALATELLAGELFRDYRAWVGPLTVVGMIVAIRRGRAMAWLGLGLVCALLVLGSEASITVLRLDLVVSSFKNLQFPRYSIALKPVLYAFAGVGGAVLVARLRAIPDRDHPAAGAERGRPIAGRLIASLCLAPLVVGIVDDAGRLVPRPVGGVEVLEGSPHAAVEQALAETLVAEAELLAAEDEPRPMTVAFLRLGMGGGTYPLFAITDADAKLVMDGHIPAVNYKYQVRRRGPGALRLMGVTHVIYDRPLTRSADDKRLAQTVEVVGEFGVWTLARLGPGAEGEAYVNGYVASGELDELGVEVRREFEARVVVEAGGRGRVDLPIGPYRKWSAVRDDGSTLELGATALARGVPGMKVPFAEPGAVTLDYRTPARERAAMWVSLISIVLLLGAMVSTRELQLAERHQSRRVSNISWGLGLATFAVILTGGYFRQERKLADTWARVVADHMSSARLASGRKLRFRQDLVDAGAYTVTRSTTDGCDGTLGKDAMAGCMQADGRPRKAMAFRAPYLYRCLRVRVPARGTLDIELEGLREGDDLAGFFVRSGRNFDGLTLRMPGQAEPYAPAGQHKRQHFHVTAEARGSANTIELRNELGHDQNLCFALAAVEKDD</sequence>
<evidence type="ECO:0000256" key="1">
    <source>
        <dbReference type="SAM" id="Phobius"/>
    </source>
</evidence>
<feature type="transmembrane region" description="Helical" evidence="1">
    <location>
        <begin position="324"/>
        <end position="345"/>
    </location>
</feature>
<feature type="transmembrane region" description="Helical" evidence="1">
    <location>
        <begin position="438"/>
        <end position="457"/>
    </location>
</feature>
<feature type="transmembrane region" description="Helical" evidence="1">
    <location>
        <begin position="273"/>
        <end position="290"/>
    </location>
</feature>
<keyword evidence="3" id="KW-1185">Reference proteome</keyword>
<comment type="caution">
    <text evidence="2">The sequence shown here is derived from an EMBL/GenBank/DDBJ whole genome shotgun (WGS) entry which is preliminary data.</text>
</comment>
<organism evidence="2 3">
    <name type="scientific">Enhygromyxa salina</name>
    <dbReference type="NCBI Taxonomy" id="215803"/>
    <lineage>
        <taxon>Bacteria</taxon>
        <taxon>Pseudomonadati</taxon>
        <taxon>Myxococcota</taxon>
        <taxon>Polyangia</taxon>
        <taxon>Nannocystales</taxon>
        <taxon>Nannocystaceae</taxon>
        <taxon>Enhygromyxa</taxon>
    </lineage>
</organism>
<feature type="transmembrane region" description="Helical" evidence="1">
    <location>
        <begin position="170"/>
        <end position="188"/>
    </location>
</feature>
<dbReference type="EMBL" id="PVNK01000188">
    <property type="protein sequence ID" value="PRP93284.1"/>
    <property type="molecule type" value="Genomic_DNA"/>
</dbReference>
<accession>A0A2S9XK82</accession>
<gene>
    <name evidence="2" type="ORF">ENSA5_43790</name>
</gene>
<protein>
    <submittedName>
        <fullName evidence="2">Uncharacterized protein</fullName>
    </submittedName>
</protein>
<keyword evidence="1" id="KW-1133">Transmembrane helix</keyword>
<dbReference type="Proteomes" id="UP000237968">
    <property type="component" value="Unassembled WGS sequence"/>
</dbReference>
<feature type="transmembrane region" description="Helical" evidence="1">
    <location>
        <begin position="146"/>
        <end position="163"/>
    </location>
</feature>
<feature type="transmembrane region" description="Helical" evidence="1">
    <location>
        <begin position="771"/>
        <end position="789"/>
    </location>
</feature>
<feature type="transmembrane region" description="Helical" evidence="1">
    <location>
        <begin position="397"/>
        <end position="418"/>
    </location>
</feature>
<keyword evidence="1" id="KW-0472">Membrane</keyword>
<name>A0A2S9XK82_9BACT</name>